<feature type="transmembrane region" description="Helical" evidence="1">
    <location>
        <begin position="36"/>
        <end position="56"/>
    </location>
</feature>
<evidence type="ECO:0000313" key="2">
    <source>
        <dbReference type="EMBL" id="SLN54833.1"/>
    </source>
</evidence>
<dbReference type="OrthoDB" id="5493434at2"/>
<keyword evidence="1" id="KW-1133">Transmembrane helix</keyword>
<feature type="transmembrane region" description="Helical" evidence="1">
    <location>
        <begin position="133"/>
        <end position="155"/>
    </location>
</feature>
<protein>
    <submittedName>
        <fullName evidence="2">Uncharacterized protein</fullName>
    </submittedName>
</protein>
<dbReference type="EMBL" id="FWFL01000007">
    <property type="protein sequence ID" value="SLN54833.1"/>
    <property type="molecule type" value="Genomic_DNA"/>
</dbReference>
<keyword evidence="3" id="KW-1185">Reference proteome</keyword>
<dbReference type="RefSeq" id="WP_085893161.1">
    <property type="nucleotide sequence ID" value="NZ_FWFL01000007.1"/>
</dbReference>
<keyword evidence="1" id="KW-0812">Transmembrane</keyword>
<organism evidence="2 3">
    <name type="scientific">Roseovarius litorisediminis</name>
    <dbReference type="NCBI Taxonomy" id="1312363"/>
    <lineage>
        <taxon>Bacteria</taxon>
        <taxon>Pseudomonadati</taxon>
        <taxon>Pseudomonadota</taxon>
        <taxon>Alphaproteobacteria</taxon>
        <taxon>Rhodobacterales</taxon>
        <taxon>Roseobacteraceae</taxon>
        <taxon>Roseovarius</taxon>
    </lineage>
</organism>
<dbReference type="AlphaFoldDB" id="A0A1Y5T6H3"/>
<proteinExistence type="predicted"/>
<feature type="transmembrane region" description="Helical" evidence="1">
    <location>
        <begin position="109"/>
        <end position="126"/>
    </location>
</feature>
<feature type="transmembrane region" description="Helical" evidence="1">
    <location>
        <begin position="68"/>
        <end position="89"/>
    </location>
</feature>
<sequence length="393" mass="42402">MSEDPIIEAARISRGGLYHEMQARLGLVKDDQLRPAFRALFFVLIAWAVPLIISIFEGKAFGSFTDMPYLLHLPVLSRFFIGVGLLIAMEPVVEHQLSTVLRPLLSPPLLAPGSHAAAVSSATLAVRRRNSRLAEIVCFGVACGLSVGAGFGLSAFDENSWAFVADSGGQSFSYAALWCLWISSPIYFFLVTRWVWRVVIVALLLKSIADLELRLTVTHPDDAGGIGFMAGFPNAYTLFVLVLSCNLGAAIAEHISAETISTTSFTAVMIIWLVVTNGLLALPALFFSKPLGDLKQKSLDVAQAQATRHQLVQEHGLIEQSICGATEKEIKLASSVSDPGAIFKAARNLSTVLVQRSSLLPISAAAVLPVFAAGATQLPLKDLFQILRKLLLF</sequence>
<keyword evidence="1" id="KW-0472">Membrane</keyword>
<name>A0A1Y5T6H3_9RHOB</name>
<feature type="transmembrane region" description="Helical" evidence="1">
    <location>
        <begin position="264"/>
        <end position="287"/>
    </location>
</feature>
<accession>A0A1Y5T6H3</accession>
<feature type="transmembrane region" description="Helical" evidence="1">
    <location>
        <begin position="175"/>
        <end position="196"/>
    </location>
</feature>
<evidence type="ECO:0000256" key="1">
    <source>
        <dbReference type="SAM" id="Phobius"/>
    </source>
</evidence>
<reference evidence="2 3" key="1">
    <citation type="submission" date="2017-03" db="EMBL/GenBank/DDBJ databases">
        <authorList>
            <person name="Afonso C.L."/>
            <person name="Miller P.J."/>
            <person name="Scott M.A."/>
            <person name="Spackman E."/>
            <person name="Goraichik I."/>
            <person name="Dimitrov K.M."/>
            <person name="Suarez D.L."/>
            <person name="Swayne D.E."/>
        </authorList>
    </citation>
    <scope>NUCLEOTIDE SEQUENCE [LARGE SCALE GENOMIC DNA]</scope>
    <source>
        <strain evidence="2 3">CECT 8287</strain>
    </source>
</reference>
<dbReference type="Proteomes" id="UP000193827">
    <property type="component" value="Unassembled WGS sequence"/>
</dbReference>
<gene>
    <name evidence="2" type="ORF">PEL8287_02947</name>
</gene>
<evidence type="ECO:0000313" key="3">
    <source>
        <dbReference type="Proteomes" id="UP000193827"/>
    </source>
</evidence>